<keyword evidence="3 6" id="KW-1133">Transmembrane helix</keyword>
<feature type="transmembrane region" description="Helical" evidence="6">
    <location>
        <begin position="61"/>
        <end position="79"/>
    </location>
</feature>
<reference evidence="8" key="2">
    <citation type="submission" date="2023-05" db="EMBL/GenBank/DDBJ databases">
        <authorList>
            <consortium name="Lawrence Berkeley National Laboratory"/>
            <person name="Steindorff A."/>
            <person name="Hensen N."/>
            <person name="Bonometti L."/>
            <person name="Westerberg I."/>
            <person name="Brannstrom I.O."/>
            <person name="Guillou S."/>
            <person name="Cros-Aarteil S."/>
            <person name="Calhoun S."/>
            <person name="Haridas S."/>
            <person name="Kuo A."/>
            <person name="Mondo S."/>
            <person name="Pangilinan J."/>
            <person name="Riley R."/>
            <person name="Labutti K."/>
            <person name="Andreopoulos B."/>
            <person name="Lipzen A."/>
            <person name="Chen C."/>
            <person name="Yanf M."/>
            <person name="Daum C."/>
            <person name="Ng V."/>
            <person name="Clum A."/>
            <person name="Ohm R."/>
            <person name="Martin F."/>
            <person name="Silar P."/>
            <person name="Natvig D."/>
            <person name="Lalanne C."/>
            <person name="Gautier V."/>
            <person name="Ament-Velasquez S.L."/>
            <person name="Kruys A."/>
            <person name="Hutchinson M.I."/>
            <person name="Powell A.J."/>
            <person name="Barry K."/>
            <person name="Miller A.N."/>
            <person name="Grigoriev I.V."/>
            <person name="Debuchy R."/>
            <person name="Gladieux P."/>
            <person name="Thoren M.H."/>
            <person name="Johannesson H."/>
        </authorList>
    </citation>
    <scope>NUCLEOTIDE SEQUENCE</scope>
    <source>
        <strain evidence="8">CBS 757.83</strain>
    </source>
</reference>
<feature type="compositionally biased region" description="Low complexity" evidence="5">
    <location>
        <begin position="29"/>
        <end position="44"/>
    </location>
</feature>
<evidence type="ECO:0000313" key="9">
    <source>
        <dbReference type="Proteomes" id="UP001305647"/>
    </source>
</evidence>
<evidence type="ECO:0000256" key="4">
    <source>
        <dbReference type="ARBA" id="ARBA00023136"/>
    </source>
</evidence>
<evidence type="ECO:0000256" key="1">
    <source>
        <dbReference type="ARBA" id="ARBA00004141"/>
    </source>
</evidence>
<dbReference type="AlphaFoldDB" id="A0AAN6T5A6"/>
<feature type="transmembrane region" description="Helical" evidence="6">
    <location>
        <begin position="354"/>
        <end position="376"/>
    </location>
</feature>
<feature type="transmembrane region" description="Helical" evidence="6">
    <location>
        <begin position="186"/>
        <end position="209"/>
    </location>
</feature>
<comment type="subcellular location">
    <subcellularLocation>
        <location evidence="1">Membrane</location>
        <topology evidence="1">Multi-pass membrane protein</topology>
    </subcellularLocation>
</comment>
<feature type="transmembrane region" description="Helical" evidence="6">
    <location>
        <begin position="99"/>
        <end position="118"/>
    </location>
</feature>
<feature type="compositionally biased region" description="Polar residues" evidence="5">
    <location>
        <begin position="13"/>
        <end position="27"/>
    </location>
</feature>
<dbReference type="PROSITE" id="PS00217">
    <property type="entry name" value="SUGAR_TRANSPORT_2"/>
    <property type="match status" value="1"/>
</dbReference>
<dbReference type="PANTHER" id="PTHR23501:SF6">
    <property type="entry name" value="MULTIDRUG TRANSPORTER, PUTATIVE (AFU_ORTHOLOGUE AFUA_3G14560)-RELATED"/>
    <property type="match status" value="1"/>
</dbReference>
<evidence type="ECO:0000256" key="6">
    <source>
        <dbReference type="SAM" id="Phobius"/>
    </source>
</evidence>
<feature type="region of interest" description="Disordered" evidence="5">
    <location>
        <begin position="1"/>
        <end position="55"/>
    </location>
</feature>
<dbReference type="PROSITE" id="PS50850">
    <property type="entry name" value="MFS"/>
    <property type="match status" value="1"/>
</dbReference>
<dbReference type="Proteomes" id="UP001305647">
    <property type="component" value="Unassembled WGS sequence"/>
</dbReference>
<dbReference type="InterPro" id="IPR005829">
    <property type="entry name" value="Sugar_transporter_CS"/>
</dbReference>
<dbReference type="PANTHER" id="PTHR23501">
    <property type="entry name" value="MAJOR FACILITATOR SUPERFAMILY"/>
    <property type="match status" value="1"/>
</dbReference>
<evidence type="ECO:0000259" key="7">
    <source>
        <dbReference type="PROSITE" id="PS50850"/>
    </source>
</evidence>
<accession>A0AAN6T5A6</accession>
<gene>
    <name evidence="8" type="ORF">N658DRAFT_564383</name>
</gene>
<evidence type="ECO:0000256" key="2">
    <source>
        <dbReference type="ARBA" id="ARBA00022692"/>
    </source>
</evidence>
<organism evidence="8 9">
    <name type="scientific">Parathielavia hyrcaniae</name>
    <dbReference type="NCBI Taxonomy" id="113614"/>
    <lineage>
        <taxon>Eukaryota</taxon>
        <taxon>Fungi</taxon>
        <taxon>Dikarya</taxon>
        <taxon>Ascomycota</taxon>
        <taxon>Pezizomycotina</taxon>
        <taxon>Sordariomycetes</taxon>
        <taxon>Sordariomycetidae</taxon>
        <taxon>Sordariales</taxon>
        <taxon>Chaetomiaceae</taxon>
        <taxon>Parathielavia</taxon>
    </lineage>
</organism>
<keyword evidence="4 6" id="KW-0472">Membrane</keyword>
<feature type="domain" description="Major facilitator superfamily (MFS) profile" evidence="7">
    <location>
        <begin position="64"/>
        <end position="559"/>
    </location>
</feature>
<protein>
    <submittedName>
        <fullName evidence="8">MFS general substrate transporter</fullName>
    </submittedName>
</protein>
<dbReference type="Pfam" id="PF07690">
    <property type="entry name" value="MFS_1"/>
    <property type="match status" value="1"/>
</dbReference>
<dbReference type="InterPro" id="IPR036259">
    <property type="entry name" value="MFS_trans_sf"/>
</dbReference>
<keyword evidence="9" id="KW-1185">Reference proteome</keyword>
<dbReference type="InterPro" id="IPR011701">
    <property type="entry name" value="MFS"/>
</dbReference>
<feature type="transmembrane region" description="Helical" evidence="6">
    <location>
        <begin position="258"/>
        <end position="275"/>
    </location>
</feature>
<feature type="transmembrane region" description="Helical" evidence="6">
    <location>
        <begin position="388"/>
        <end position="409"/>
    </location>
</feature>
<sequence>MATANIRRHGQDDSSATSPTMTENTPLLRSESSSETARDSSPASKRQPDPAPDQPLGWKRMTCIVVSLWALIFLQASNMSGISTTQSTIAADLDAYESAMWFTSSYMISMSSVAPLAGRLAMVFTSPTMMLLASACFALGALVTALAPSFAVFILGRVMQGIGSGGIMTLCMILVIQLTSKKRRGLWIGLANSGFTIGVSAGAVVFGALLPVLGWRLLFGAQAPLSAIAGLCVSLSIPRFTMQDSIKNKTTLQKLAGLDYAGASTLSITIVLFLYGLSNTTIQPLPILLSLLTLTLFLHIESLASDPVIPLPLLSSRGVLLSCLSQLGFMAARWTVLFYAPIFTLAVRGLSPAIAGSVLIPTNAGFGLGGLLVGALHIRRAGSFWLPALLSLALFAASLLALAFVSTAASDPRAYVALLFANGLCTGAALNYTLAHLLHVSSPDAHLIVTGLLSTFRGFAGSFGTAIGGGVFARTLRGALVEGFGRLDGDDGNKQGNKAREKLIRVLIGSPAAVWKDGVLSAAERDVAVSGYERALEVLYKSTAVVCVLVLVIQAGSGWVAPEGVEEEVDEEFEEVIAEQDRAMEA</sequence>
<dbReference type="GO" id="GO:0015174">
    <property type="term" value="F:basic amino acid transmembrane transporter activity"/>
    <property type="evidence" value="ECO:0007669"/>
    <property type="project" value="TreeGrafter"/>
</dbReference>
<dbReference type="Gene3D" id="1.20.1250.20">
    <property type="entry name" value="MFS general substrate transporter like domains"/>
    <property type="match status" value="1"/>
</dbReference>
<feature type="transmembrane region" description="Helical" evidence="6">
    <location>
        <begin position="215"/>
        <end position="237"/>
    </location>
</feature>
<evidence type="ECO:0000256" key="5">
    <source>
        <dbReference type="SAM" id="MobiDB-lite"/>
    </source>
</evidence>
<dbReference type="EMBL" id="MU863626">
    <property type="protein sequence ID" value="KAK4104547.1"/>
    <property type="molecule type" value="Genomic_DNA"/>
</dbReference>
<dbReference type="InterPro" id="IPR020846">
    <property type="entry name" value="MFS_dom"/>
</dbReference>
<reference evidence="8" key="1">
    <citation type="journal article" date="2023" name="Mol. Phylogenet. Evol.">
        <title>Genome-scale phylogeny and comparative genomics of the fungal order Sordariales.</title>
        <authorList>
            <person name="Hensen N."/>
            <person name="Bonometti L."/>
            <person name="Westerberg I."/>
            <person name="Brannstrom I.O."/>
            <person name="Guillou S."/>
            <person name="Cros-Aarteil S."/>
            <person name="Calhoun S."/>
            <person name="Haridas S."/>
            <person name="Kuo A."/>
            <person name="Mondo S."/>
            <person name="Pangilinan J."/>
            <person name="Riley R."/>
            <person name="LaButti K."/>
            <person name="Andreopoulos B."/>
            <person name="Lipzen A."/>
            <person name="Chen C."/>
            <person name="Yan M."/>
            <person name="Daum C."/>
            <person name="Ng V."/>
            <person name="Clum A."/>
            <person name="Steindorff A."/>
            <person name="Ohm R.A."/>
            <person name="Martin F."/>
            <person name="Silar P."/>
            <person name="Natvig D.O."/>
            <person name="Lalanne C."/>
            <person name="Gautier V."/>
            <person name="Ament-Velasquez S.L."/>
            <person name="Kruys A."/>
            <person name="Hutchinson M.I."/>
            <person name="Powell A.J."/>
            <person name="Barry K."/>
            <person name="Miller A.N."/>
            <person name="Grigoriev I.V."/>
            <person name="Debuchy R."/>
            <person name="Gladieux P."/>
            <person name="Hiltunen Thoren M."/>
            <person name="Johannesson H."/>
        </authorList>
    </citation>
    <scope>NUCLEOTIDE SEQUENCE</scope>
    <source>
        <strain evidence="8">CBS 757.83</strain>
    </source>
</reference>
<name>A0AAN6T5A6_9PEZI</name>
<proteinExistence type="predicted"/>
<feature type="transmembrane region" description="Helical" evidence="6">
    <location>
        <begin position="319"/>
        <end position="342"/>
    </location>
</feature>
<evidence type="ECO:0000256" key="3">
    <source>
        <dbReference type="ARBA" id="ARBA00022989"/>
    </source>
</evidence>
<evidence type="ECO:0000313" key="8">
    <source>
        <dbReference type="EMBL" id="KAK4104547.1"/>
    </source>
</evidence>
<dbReference type="GO" id="GO:0000329">
    <property type="term" value="C:fungal-type vacuole membrane"/>
    <property type="evidence" value="ECO:0007669"/>
    <property type="project" value="TreeGrafter"/>
</dbReference>
<feature type="transmembrane region" description="Helical" evidence="6">
    <location>
        <begin position="130"/>
        <end position="155"/>
    </location>
</feature>
<feature type="transmembrane region" description="Helical" evidence="6">
    <location>
        <begin position="161"/>
        <end position="179"/>
    </location>
</feature>
<feature type="transmembrane region" description="Helical" evidence="6">
    <location>
        <begin position="415"/>
        <end position="434"/>
    </location>
</feature>
<dbReference type="SUPFAM" id="SSF103473">
    <property type="entry name" value="MFS general substrate transporter"/>
    <property type="match status" value="1"/>
</dbReference>
<keyword evidence="2 6" id="KW-0812">Transmembrane</keyword>
<comment type="caution">
    <text evidence="8">The sequence shown here is derived from an EMBL/GenBank/DDBJ whole genome shotgun (WGS) entry which is preliminary data.</text>
</comment>